<dbReference type="GO" id="GO:0106312">
    <property type="term" value="F:methylenetetrahydrofolate reductase (NADH) activity"/>
    <property type="evidence" value="ECO:0007669"/>
    <property type="project" value="UniProtKB-EC"/>
</dbReference>
<comment type="pathway">
    <text evidence="2 8">One-carbon metabolism; tetrahydrofolate interconversion.</text>
</comment>
<dbReference type="RefSeq" id="WP_190246946.1">
    <property type="nucleotide sequence ID" value="NZ_CAACXN010000015.1"/>
</dbReference>
<dbReference type="Gene3D" id="3.20.20.220">
    <property type="match status" value="1"/>
</dbReference>
<protein>
    <recommendedName>
        <fullName evidence="8">Methylenetetrahydrofolate reductase</fullName>
    </recommendedName>
</protein>
<dbReference type="GO" id="GO:0071949">
    <property type="term" value="F:FAD binding"/>
    <property type="evidence" value="ECO:0007669"/>
    <property type="project" value="TreeGrafter"/>
</dbReference>
<dbReference type="PANTHER" id="PTHR45754:SF3">
    <property type="entry name" value="METHYLENETETRAHYDROFOLATE REDUCTASE (NADPH)"/>
    <property type="match status" value="1"/>
</dbReference>
<evidence type="ECO:0000256" key="6">
    <source>
        <dbReference type="ARBA" id="ARBA00023002"/>
    </source>
</evidence>
<comment type="similarity">
    <text evidence="3 8">Belongs to the methylenetetrahydrofolate reductase family.</text>
</comment>
<gene>
    <name evidence="9" type="ORF">NCTC12391_01897</name>
</gene>
<accession>A0A449D7R1</accession>
<evidence type="ECO:0000313" key="9">
    <source>
        <dbReference type="EMBL" id="VEW13669.1"/>
    </source>
</evidence>
<dbReference type="GO" id="GO:0009086">
    <property type="term" value="P:methionine biosynthetic process"/>
    <property type="evidence" value="ECO:0007669"/>
    <property type="project" value="TreeGrafter"/>
</dbReference>
<evidence type="ECO:0000256" key="1">
    <source>
        <dbReference type="ARBA" id="ARBA00001974"/>
    </source>
</evidence>
<dbReference type="Pfam" id="PF02219">
    <property type="entry name" value="MTHFR"/>
    <property type="match status" value="1"/>
</dbReference>
<dbReference type="InterPro" id="IPR029041">
    <property type="entry name" value="FAD-linked_oxidoreductase-like"/>
</dbReference>
<evidence type="ECO:0000256" key="3">
    <source>
        <dbReference type="ARBA" id="ARBA00006743"/>
    </source>
</evidence>
<reference evidence="9 10" key="1">
    <citation type="submission" date="2019-02" db="EMBL/GenBank/DDBJ databases">
        <authorList>
            <consortium name="Pathogen Informatics"/>
        </authorList>
    </citation>
    <scope>NUCLEOTIDE SEQUENCE [LARGE SCALE GENOMIC DNA]</scope>
    <source>
        <strain evidence="9 10">3012STDY7078520</strain>
    </source>
</reference>
<sequence length="283" mass="29977">MVESTAVRLLEDFSLEMTGKDVANLQEAASAIAPGTRINVTYLGNEDLPMRVAAAKAVGELGFTPVPHISARRVTSEQALRDFLAALAEVNATERVFVVGGDPATPEGPYPDSLSIIRTGILQEYGVREVSVAGYPEGHPDIDTATLWEHLRAKTASLAEQGLGQVVISQFAFDAERVSEWVAEVRDAGVTGDIRVGTPGPAGVKRLIGYAKRFGVGTSAGIIKKYGFSLANLVGTAGPDRFITELAADKPVAGDGRGVKTHFYTFGGLSATAEWIRDFSRGA</sequence>
<organism evidence="9 10">
    <name type="scientific">Brevibacterium casei</name>
    <dbReference type="NCBI Taxonomy" id="33889"/>
    <lineage>
        <taxon>Bacteria</taxon>
        <taxon>Bacillati</taxon>
        <taxon>Actinomycetota</taxon>
        <taxon>Actinomycetes</taxon>
        <taxon>Micrococcales</taxon>
        <taxon>Brevibacteriaceae</taxon>
        <taxon>Brevibacterium</taxon>
    </lineage>
</organism>
<comment type="catalytic activity">
    <reaction evidence="7">
        <text>(6S)-5-methyl-5,6,7,8-tetrahydrofolate + NAD(+) = (6R)-5,10-methylene-5,6,7,8-tetrahydrofolate + NADH + H(+)</text>
        <dbReference type="Rhea" id="RHEA:19821"/>
        <dbReference type="ChEBI" id="CHEBI:15378"/>
        <dbReference type="ChEBI" id="CHEBI:15636"/>
        <dbReference type="ChEBI" id="CHEBI:18608"/>
        <dbReference type="ChEBI" id="CHEBI:57540"/>
        <dbReference type="ChEBI" id="CHEBI:57945"/>
        <dbReference type="EC" id="1.5.1.54"/>
    </reaction>
    <physiologicalReaction direction="right-to-left" evidence="7">
        <dbReference type="Rhea" id="RHEA:19823"/>
    </physiologicalReaction>
</comment>
<dbReference type="GO" id="GO:0035999">
    <property type="term" value="P:tetrahydrofolate interconversion"/>
    <property type="evidence" value="ECO:0007669"/>
    <property type="project" value="UniProtKB-UniPathway"/>
</dbReference>
<name>A0A449D7R1_9MICO</name>
<evidence type="ECO:0000256" key="7">
    <source>
        <dbReference type="ARBA" id="ARBA00048628"/>
    </source>
</evidence>
<dbReference type="EMBL" id="CAACXN010000015">
    <property type="protein sequence ID" value="VEW13669.1"/>
    <property type="molecule type" value="Genomic_DNA"/>
</dbReference>
<dbReference type="PANTHER" id="PTHR45754">
    <property type="entry name" value="METHYLENETETRAHYDROFOLATE REDUCTASE"/>
    <property type="match status" value="1"/>
</dbReference>
<comment type="cofactor">
    <cofactor evidence="1 8">
        <name>FAD</name>
        <dbReference type="ChEBI" id="CHEBI:57692"/>
    </cofactor>
</comment>
<dbReference type="AlphaFoldDB" id="A0A449D7R1"/>
<evidence type="ECO:0000313" key="10">
    <source>
        <dbReference type="Proteomes" id="UP000386281"/>
    </source>
</evidence>
<keyword evidence="4 8" id="KW-0285">Flavoprotein</keyword>
<dbReference type="SUPFAM" id="SSF51730">
    <property type="entry name" value="FAD-linked oxidoreductase"/>
    <property type="match status" value="1"/>
</dbReference>
<evidence type="ECO:0000256" key="4">
    <source>
        <dbReference type="ARBA" id="ARBA00022630"/>
    </source>
</evidence>
<evidence type="ECO:0000256" key="8">
    <source>
        <dbReference type="RuleBase" id="RU003862"/>
    </source>
</evidence>
<keyword evidence="6 8" id="KW-0560">Oxidoreductase</keyword>
<dbReference type="UniPathway" id="UPA00193"/>
<proteinExistence type="inferred from homology"/>
<dbReference type="InterPro" id="IPR003171">
    <property type="entry name" value="Mehydrof_redctse-like"/>
</dbReference>
<dbReference type="GO" id="GO:0005829">
    <property type="term" value="C:cytosol"/>
    <property type="evidence" value="ECO:0007669"/>
    <property type="project" value="TreeGrafter"/>
</dbReference>
<evidence type="ECO:0000256" key="2">
    <source>
        <dbReference type="ARBA" id="ARBA00004777"/>
    </source>
</evidence>
<keyword evidence="5 8" id="KW-0274">FAD</keyword>
<evidence type="ECO:0000256" key="5">
    <source>
        <dbReference type="ARBA" id="ARBA00022827"/>
    </source>
</evidence>
<dbReference type="Proteomes" id="UP000386281">
    <property type="component" value="Unassembled WGS sequence"/>
</dbReference>